<dbReference type="RefSeq" id="WP_288184960.1">
    <property type="nucleotide sequence ID" value="NZ_LT608335.1"/>
</dbReference>
<gene>
    <name evidence="1" type="ORF">KL86SPO_50017</name>
</gene>
<dbReference type="PANTHER" id="PTHR36456">
    <property type="entry name" value="UPF0232 PROTEIN SCO3875"/>
    <property type="match status" value="1"/>
</dbReference>
<name>A0A212LXL8_9FIRM</name>
<dbReference type="Pfam" id="PF05258">
    <property type="entry name" value="DciA"/>
    <property type="match status" value="1"/>
</dbReference>
<evidence type="ECO:0000313" key="1">
    <source>
        <dbReference type="EMBL" id="SCM82246.1"/>
    </source>
</evidence>
<evidence type="ECO:0008006" key="2">
    <source>
        <dbReference type="Google" id="ProtNLM"/>
    </source>
</evidence>
<protein>
    <recommendedName>
        <fullName evidence="2">DUF721 domain-containing protein</fullName>
    </recommendedName>
</protein>
<organism evidence="1">
    <name type="scientific">uncultured Sporomusa sp</name>
    <dbReference type="NCBI Taxonomy" id="307249"/>
    <lineage>
        <taxon>Bacteria</taxon>
        <taxon>Bacillati</taxon>
        <taxon>Bacillota</taxon>
        <taxon>Negativicutes</taxon>
        <taxon>Selenomonadales</taxon>
        <taxon>Sporomusaceae</taxon>
        <taxon>Sporomusa</taxon>
        <taxon>environmental samples</taxon>
    </lineage>
</organism>
<accession>A0A212LXL8</accession>
<proteinExistence type="predicted"/>
<sequence>MFRLKDILPNTLKTIGLTKQYNTQSVIVHWQEIAGDEIASHAWPVSIQRGVLLLAVNNPVWSHHLMMLKPILMDKINTYLNEKLVFDIRFQAGNLQNYQNNQEDGVNIPLLQPAKLNSEELADLWQATAAIQDDSLRKKCYYVLIKQTALHKAKQQEGWKSCKRCNVLVPPAQVYCTICSIECKQETKQAITKLLTEAPWLTYKEVCQFVPCSPRQFHAAKKRLVHKLIHALFQPGWDKLNEATLVMLMTGVKPGRINDTMVDTVIGKIKVRLAEKVRRKSHVSAYRR</sequence>
<dbReference type="AlphaFoldDB" id="A0A212LXL8"/>
<dbReference type="InterPro" id="IPR007922">
    <property type="entry name" value="DciA-like"/>
</dbReference>
<dbReference type="EMBL" id="FMJE01000005">
    <property type="protein sequence ID" value="SCM82246.1"/>
    <property type="molecule type" value="Genomic_DNA"/>
</dbReference>
<dbReference type="PANTHER" id="PTHR36456:SF1">
    <property type="entry name" value="UPF0232 PROTEIN SCO3875"/>
    <property type="match status" value="1"/>
</dbReference>
<reference evidence="1" key="1">
    <citation type="submission" date="2016-08" db="EMBL/GenBank/DDBJ databases">
        <authorList>
            <person name="Seilhamer J.J."/>
        </authorList>
    </citation>
    <scope>NUCLEOTIDE SEQUENCE</scope>
    <source>
        <strain evidence="1">86</strain>
    </source>
</reference>